<dbReference type="PATRIC" id="fig|1423769.4.peg.463"/>
<dbReference type="OrthoDB" id="9792148at2"/>
<dbReference type="Proteomes" id="UP000051790">
    <property type="component" value="Unassembled WGS sequence"/>
</dbReference>
<name>A0A0R1QVC0_9LACO</name>
<evidence type="ECO:0000313" key="2">
    <source>
        <dbReference type="EMBL" id="KRL46538.1"/>
    </source>
</evidence>
<dbReference type="RefSeq" id="WP_152164646.1">
    <property type="nucleotide sequence ID" value="NZ_AZEU01000105.1"/>
</dbReference>
<keyword evidence="3" id="KW-1185">Reference proteome</keyword>
<feature type="domain" description="PucR C-terminal helix-turn-helix" evidence="1">
    <location>
        <begin position="408"/>
        <end position="465"/>
    </location>
</feature>
<dbReference type="InterPro" id="IPR042070">
    <property type="entry name" value="PucR_C-HTH_sf"/>
</dbReference>
<organism evidence="2 3">
    <name type="scientific">Lacticaseibacillus manihotivorans DSM 13343 = JCM 12514</name>
    <dbReference type="NCBI Taxonomy" id="1423769"/>
    <lineage>
        <taxon>Bacteria</taxon>
        <taxon>Bacillati</taxon>
        <taxon>Bacillota</taxon>
        <taxon>Bacilli</taxon>
        <taxon>Lactobacillales</taxon>
        <taxon>Lactobacillaceae</taxon>
        <taxon>Lacticaseibacillus</taxon>
    </lineage>
</organism>
<dbReference type="AlphaFoldDB" id="A0A0R1QVC0"/>
<dbReference type="InterPro" id="IPR025736">
    <property type="entry name" value="PucR_C-HTH_dom"/>
</dbReference>
<dbReference type="PANTHER" id="PTHR33744">
    <property type="entry name" value="CARBOHYDRATE DIACID REGULATOR"/>
    <property type="match status" value="1"/>
</dbReference>
<comment type="caution">
    <text evidence="2">The sequence shown here is derived from an EMBL/GenBank/DDBJ whole genome shotgun (WGS) entry which is preliminary data.</text>
</comment>
<dbReference type="InterPro" id="IPR051448">
    <property type="entry name" value="CdaR-like_regulators"/>
</dbReference>
<gene>
    <name evidence="2" type="ORF">FD01_GL000433</name>
</gene>
<proteinExistence type="predicted"/>
<protein>
    <recommendedName>
        <fullName evidence="1">PucR C-terminal helix-turn-helix domain-containing protein</fullName>
    </recommendedName>
</protein>
<reference evidence="2 3" key="1">
    <citation type="journal article" date="2015" name="Genome Announc.">
        <title>Expanding the biotechnology potential of lactobacilli through comparative genomics of 213 strains and associated genera.</title>
        <authorList>
            <person name="Sun Z."/>
            <person name="Harris H.M."/>
            <person name="McCann A."/>
            <person name="Guo C."/>
            <person name="Argimon S."/>
            <person name="Zhang W."/>
            <person name="Yang X."/>
            <person name="Jeffery I.B."/>
            <person name="Cooney J.C."/>
            <person name="Kagawa T.F."/>
            <person name="Liu W."/>
            <person name="Song Y."/>
            <person name="Salvetti E."/>
            <person name="Wrobel A."/>
            <person name="Rasinkangas P."/>
            <person name="Parkhill J."/>
            <person name="Rea M.C."/>
            <person name="O'Sullivan O."/>
            <person name="Ritari J."/>
            <person name="Douillard F.P."/>
            <person name="Paul Ross R."/>
            <person name="Yang R."/>
            <person name="Briner A.E."/>
            <person name="Felis G.E."/>
            <person name="de Vos W.M."/>
            <person name="Barrangou R."/>
            <person name="Klaenhammer T.R."/>
            <person name="Caufield P.W."/>
            <person name="Cui Y."/>
            <person name="Zhang H."/>
            <person name="O'Toole P.W."/>
        </authorList>
    </citation>
    <scope>NUCLEOTIDE SEQUENCE [LARGE SCALE GENOMIC DNA]</scope>
    <source>
        <strain evidence="2 3">DSM 13343</strain>
    </source>
</reference>
<dbReference type="EMBL" id="AZEU01000105">
    <property type="protein sequence ID" value="KRL46538.1"/>
    <property type="molecule type" value="Genomic_DNA"/>
</dbReference>
<dbReference type="Gene3D" id="1.10.10.2840">
    <property type="entry name" value="PucR C-terminal helix-turn-helix domain"/>
    <property type="match status" value="1"/>
</dbReference>
<evidence type="ECO:0000313" key="3">
    <source>
        <dbReference type="Proteomes" id="UP000051790"/>
    </source>
</evidence>
<accession>A0A0R1QVC0</accession>
<dbReference type="Pfam" id="PF13556">
    <property type="entry name" value="HTH_30"/>
    <property type="match status" value="1"/>
</dbReference>
<sequence length="475" mass="52243">MLLETLLTKLAMQFTLVRCDQVPAQVITRVQVEGEAMANILQVKPCRSQLQICAQDQVVATLPDLAKDGTALLKFLTVCGTLLAQPHEADPVLPLAIAATTADFQVTLMQAAGMLGNPLGVLKLDGQKFLRVTNDCLRPDSEIGQFLASHVPAIDPEQFYQHLYLTTPEQSPTPLLLTPLSYHNDALGYLAMAITATPLMPKHLTLLPKLGQLIAHVAVAQRVIEKHLSARDQLVNLLLDSPVDATWAAQFRLQHAQLPHAAVIVQAIPTMDRDLGELRERLSYLAAPMFDQVLITLAHQKCLALISVSLKAYNSPHFHAKLAKLAAQAQCRLIVSHFYSDPSMTKPAAAVCEKAAQLDRQQAVMFCEDVAFELMLAQVQDGDTILPFFISPALQALAHYDDEMHSELVKTLQAYLAATCNQVETASALFIHPNTLRNRLQRIQELTGLDLKDAQTCFKLAASYKISAYLKAQQL</sequence>
<evidence type="ECO:0000259" key="1">
    <source>
        <dbReference type="Pfam" id="PF13556"/>
    </source>
</evidence>